<sequence length="264" mass="29190">MRAEPLDPARTDAYLRRIGADRPTVPDAEALHDLHLRHLRTVPFENLSVHLAEDVALAYEPLVDKVVGASRGGFCYELNGAFAALLRALGYRVELLAARVFGPEGPGIPYDHLALRVHTADAAGGPWLADIGFGRNSQYPLRLDSRDQQPDPAGLFRIEETADGDLDVLRDGVPQYRLEQRPRALADFVAGCWYHRTSPDSPFTRSLVCSRLTETGRVTLSGRTLVITDADGGRDERELSEAEVLPAYRTHFGITLDRIPELRG</sequence>
<evidence type="ECO:0000256" key="2">
    <source>
        <dbReference type="RuleBase" id="RU003452"/>
    </source>
</evidence>
<organism evidence="3 4">
    <name type="scientific">Streptomyces chrestomyceticus</name>
    <dbReference type="NCBI Taxonomy" id="68185"/>
    <lineage>
        <taxon>Bacteria</taxon>
        <taxon>Bacillati</taxon>
        <taxon>Actinomycetota</taxon>
        <taxon>Actinomycetes</taxon>
        <taxon>Kitasatosporales</taxon>
        <taxon>Streptomycetaceae</taxon>
        <taxon>Streptomyces</taxon>
    </lineage>
</organism>
<dbReference type="Gene3D" id="3.30.2140.10">
    <property type="entry name" value="Arylamine N-acetyltransferase"/>
    <property type="match status" value="1"/>
</dbReference>
<reference evidence="3 4" key="1">
    <citation type="submission" date="2023-08" db="EMBL/GenBank/DDBJ databases">
        <authorList>
            <person name="Sharma P."/>
            <person name="Verma V."/>
            <person name="Mohan M.K."/>
            <person name="Dubey A.K."/>
        </authorList>
    </citation>
    <scope>NUCLEOTIDE SEQUENCE [LARGE SCALE GENOMIC DNA]</scope>
    <source>
        <strain evidence="3 4">ADP4</strain>
    </source>
</reference>
<comment type="caution">
    <text evidence="3">The sequence shown here is derived from an EMBL/GenBank/DDBJ whole genome shotgun (WGS) entry which is preliminary data.</text>
</comment>
<evidence type="ECO:0000256" key="1">
    <source>
        <dbReference type="ARBA" id="ARBA00006547"/>
    </source>
</evidence>
<accession>A0ABU7WNA0</accession>
<dbReference type="InterPro" id="IPR038765">
    <property type="entry name" value="Papain-like_cys_pep_sf"/>
</dbReference>
<dbReference type="Gene3D" id="2.40.128.150">
    <property type="entry name" value="Cysteine proteinases"/>
    <property type="match status" value="1"/>
</dbReference>
<proteinExistence type="inferred from homology"/>
<comment type="similarity">
    <text evidence="1 2">Belongs to the arylamine N-acetyltransferase family.</text>
</comment>
<evidence type="ECO:0000313" key="3">
    <source>
        <dbReference type="EMBL" id="MEF3112992.1"/>
    </source>
</evidence>
<name>A0ABU7WNA0_9ACTN</name>
<dbReference type="PRINTS" id="PR01543">
    <property type="entry name" value="ANATRNSFRASE"/>
</dbReference>
<gene>
    <name evidence="3" type="ORF">RB636_07210</name>
</gene>
<dbReference type="Proteomes" id="UP001348265">
    <property type="component" value="Unassembled WGS sequence"/>
</dbReference>
<dbReference type="PANTHER" id="PTHR11786">
    <property type="entry name" value="N-HYDROXYARYLAMINE O-ACETYLTRANSFERASE"/>
    <property type="match status" value="1"/>
</dbReference>
<evidence type="ECO:0000313" key="4">
    <source>
        <dbReference type="Proteomes" id="UP001348265"/>
    </source>
</evidence>
<dbReference type="InterPro" id="IPR001447">
    <property type="entry name" value="Arylamine_N-AcTrfase"/>
</dbReference>
<dbReference type="Pfam" id="PF00797">
    <property type="entry name" value="Acetyltransf_2"/>
    <property type="match status" value="1"/>
</dbReference>
<keyword evidence="4" id="KW-1185">Reference proteome</keyword>
<dbReference type="RefSeq" id="WP_331785788.1">
    <property type="nucleotide sequence ID" value="NZ_JAVFKM010000003.1"/>
</dbReference>
<dbReference type="SUPFAM" id="SSF54001">
    <property type="entry name" value="Cysteine proteinases"/>
    <property type="match status" value="1"/>
</dbReference>
<dbReference type="PANTHER" id="PTHR11786:SF0">
    <property type="entry name" value="ARYLAMINE N-ACETYLTRANSFERASE 4-RELATED"/>
    <property type="match status" value="1"/>
</dbReference>
<protein>
    <submittedName>
        <fullName evidence="3">Arylamine N-acetyltransferase</fullName>
    </submittedName>
</protein>
<dbReference type="EMBL" id="JAVFKM010000003">
    <property type="protein sequence ID" value="MEF3112992.1"/>
    <property type="molecule type" value="Genomic_DNA"/>
</dbReference>